<accession>A0A1I7ZDY1</accession>
<organism evidence="1 2">
    <name type="scientific">Steinernema glaseri</name>
    <dbReference type="NCBI Taxonomy" id="37863"/>
    <lineage>
        <taxon>Eukaryota</taxon>
        <taxon>Metazoa</taxon>
        <taxon>Ecdysozoa</taxon>
        <taxon>Nematoda</taxon>
        <taxon>Chromadorea</taxon>
        <taxon>Rhabditida</taxon>
        <taxon>Tylenchina</taxon>
        <taxon>Panagrolaimomorpha</taxon>
        <taxon>Strongyloidoidea</taxon>
        <taxon>Steinernematidae</taxon>
        <taxon>Steinernema</taxon>
    </lineage>
</organism>
<dbReference type="WBParaSite" id="L893_g25479.t1">
    <property type="protein sequence ID" value="L893_g25479.t1"/>
    <property type="gene ID" value="L893_g25479"/>
</dbReference>
<protein>
    <submittedName>
        <fullName evidence="2">Tnp_DDE_dom domain-containing protein</fullName>
    </submittedName>
</protein>
<name>A0A1I7ZDY1_9BILA</name>
<dbReference type="Proteomes" id="UP000095287">
    <property type="component" value="Unplaced"/>
</dbReference>
<sequence>MKTEFNLSHGRNILLSTDLTDQVGTDPKKQAHCSHYDDRRYDLDKPAGDGQLPAICRSRGSQAAENSGVPVRESYLKREVRKRFKMSMIEATMQVIDISFVQKPFDHSIA</sequence>
<evidence type="ECO:0000313" key="1">
    <source>
        <dbReference type="Proteomes" id="UP000095287"/>
    </source>
</evidence>
<keyword evidence="1" id="KW-1185">Reference proteome</keyword>
<proteinExistence type="predicted"/>
<reference evidence="2" key="1">
    <citation type="submission" date="2016-11" db="UniProtKB">
        <authorList>
            <consortium name="WormBaseParasite"/>
        </authorList>
    </citation>
    <scope>IDENTIFICATION</scope>
</reference>
<dbReference type="AlphaFoldDB" id="A0A1I7ZDY1"/>
<evidence type="ECO:0000313" key="2">
    <source>
        <dbReference type="WBParaSite" id="L893_g25479.t1"/>
    </source>
</evidence>